<keyword evidence="2" id="KW-1185">Reference proteome</keyword>
<dbReference type="EMBL" id="JARKIF010000006">
    <property type="protein sequence ID" value="KAJ7636601.1"/>
    <property type="molecule type" value="Genomic_DNA"/>
</dbReference>
<evidence type="ECO:0000313" key="2">
    <source>
        <dbReference type="Proteomes" id="UP001221142"/>
    </source>
</evidence>
<organism evidence="1 2">
    <name type="scientific">Roridomyces roridus</name>
    <dbReference type="NCBI Taxonomy" id="1738132"/>
    <lineage>
        <taxon>Eukaryota</taxon>
        <taxon>Fungi</taxon>
        <taxon>Dikarya</taxon>
        <taxon>Basidiomycota</taxon>
        <taxon>Agaricomycotina</taxon>
        <taxon>Agaricomycetes</taxon>
        <taxon>Agaricomycetidae</taxon>
        <taxon>Agaricales</taxon>
        <taxon>Marasmiineae</taxon>
        <taxon>Mycenaceae</taxon>
        <taxon>Roridomyces</taxon>
    </lineage>
</organism>
<dbReference type="InterPro" id="IPR032675">
    <property type="entry name" value="LRR_dom_sf"/>
</dbReference>
<gene>
    <name evidence="1" type="ORF">FB45DRAFT_1055940</name>
</gene>
<evidence type="ECO:0008006" key="3">
    <source>
        <dbReference type="Google" id="ProtNLM"/>
    </source>
</evidence>
<name>A0AAD7FTG5_9AGAR</name>
<reference evidence="1" key="1">
    <citation type="submission" date="2023-03" db="EMBL/GenBank/DDBJ databases">
        <title>Massive genome expansion in bonnet fungi (Mycena s.s.) driven by repeated elements and novel gene families across ecological guilds.</title>
        <authorList>
            <consortium name="Lawrence Berkeley National Laboratory"/>
            <person name="Harder C.B."/>
            <person name="Miyauchi S."/>
            <person name="Viragh M."/>
            <person name="Kuo A."/>
            <person name="Thoen E."/>
            <person name="Andreopoulos B."/>
            <person name="Lu D."/>
            <person name="Skrede I."/>
            <person name="Drula E."/>
            <person name="Henrissat B."/>
            <person name="Morin E."/>
            <person name="Kohler A."/>
            <person name="Barry K."/>
            <person name="LaButti K."/>
            <person name="Morin E."/>
            <person name="Salamov A."/>
            <person name="Lipzen A."/>
            <person name="Mereny Z."/>
            <person name="Hegedus B."/>
            <person name="Baldrian P."/>
            <person name="Stursova M."/>
            <person name="Weitz H."/>
            <person name="Taylor A."/>
            <person name="Grigoriev I.V."/>
            <person name="Nagy L.G."/>
            <person name="Martin F."/>
            <person name="Kauserud H."/>
        </authorList>
    </citation>
    <scope>NUCLEOTIDE SEQUENCE</scope>
    <source>
        <strain evidence="1">9284</strain>
    </source>
</reference>
<proteinExistence type="predicted"/>
<protein>
    <recommendedName>
        <fullName evidence="3">F-box domain-containing protein</fullName>
    </recommendedName>
</protein>
<dbReference type="Gene3D" id="3.80.10.10">
    <property type="entry name" value="Ribonuclease Inhibitor"/>
    <property type="match status" value="1"/>
</dbReference>
<dbReference type="SUPFAM" id="SSF52047">
    <property type="entry name" value="RNI-like"/>
    <property type="match status" value="1"/>
</dbReference>
<evidence type="ECO:0000313" key="1">
    <source>
        <dbReference type="EMBL" id="KAJ7636601.1"/>
    </source>
</evidence>
<accession>A0AAD7FTG5</accession>
<comment type="caution">
    <text evidence="1">The sequence shown here is derived from an EMBL/GenBank/DDBJ whole genome shotgun (WGS) entry which is preliminary data.</text>
</comment>
<dbReference type="Proteomes" id="UP001221142">
    <property type="component" value="Unassembled WGS sequence"/>
</dbReference>
<dbReference type="AlphaFoldDB" id="A0AAD7FTG5"/>
<sequence>MSSAHELWARIAQISDSIEGHKQAIRDLEIQQCAIKSELNTVLDLMARLPFEMVSDIFFQSTPNAEAASVLLAVCRSWSHIALATPSLWTTISNLGVPDAAFTNLLFSLWLQRGQNLPISLSMGPWKKFSDQDIDLLVPCLHRLQKLDISIDSEGDMGYIPYLHGFPMKALTHLTAHAMGEAEIDPNHPEDLLDIMRNAPNLVEFDMYRTSLDRLAMDFRGVLTHTSLRDLRFGKLEDGDGGLLNASPAMLSQLTLPSLQTLHFFSTAMHFEDMEMLLAFLTRSSPPLLSLQFGSYLGDEHGEIMVACLRLVPTLTSLSVLALAPDLLDILIHAPDLLPALVNLKIRGDIGDRTEFPRVLSVLTQRRTSLRDFQLLVIYEPAEKFEGFEHVAVAFRQLAAESGMRIYIGTREKNLLD</sequence>